<dbReference type="InterPro" id="IPR050664">
    <property type="entry name" value="Octanoyltrans_LipM/LipL"/>
</dbReference>
<dbReference type="AlphaFoldDB" id="A0A7C3EGV3"/>
<proteinExistence type="predicted"/>
<dbReference type="EMBL" id="DSVL01000300">
    <property type="protein sequence ID" value="HFH29795.1"/>
    <property type="molecule type" value="Genomic_DNA"/>
</dbReference>
<dbReference type="InterPro" id="IPR045864">
    <property type="entry name" value="aa-tRNA-synth_II/BPL/LPL"/>
</dbReference>
<dbReference type="CDD" id="cd16443">
    <property type="entry name" value="LplA"/>
    <property type="match status" value="1"/>
</dbReference>
<dbReference type="PROSITE" id="PS51733">
    <property type="entry name" value="BPL_LPL_CATALYTIC"/>
    <property type="match status" value="1"/>
</dbReference>
<feature type="domain" description="BPL/LPL catalytic" evidence="1">
    <location>
        <begin position="32"/>
        <end position="224"/>
    </location>
</feature>
<dbReference type="Gene3D" id="3.30.930.10">
    <property type="entry name" value="Bira Bifunctional Protein, Domain 2"/>
    <property type="match status" value="1"/>
</dbReference>
<evidence type="ECO:0000259" key="1">
    <source>
        <dbReference type="PROSITE" id="PS51733"/>
    </source>
</evidence>
<organism evidence="2">
    <name type="scientific">Gracilinema caldarium</name>
    <dbReference type="NCBI Taxonomy" id="215591"/>
    <lineage>
        <taxon>Bacteria</taxon>
        <taxon>Pseudomonadati</taxon>
        <taxon>Spirochaetota</taxon>
        <taxon>Spirochaetia</taxon>
        <taxon>Spirochaetales</taxon>
        <taxon>Breznakiellaceae</taxon>
        <taxon>Gracilinema</taxon>
    </lineage>
</organism>
<dbReference type="InterPro" id="IPR004143">
    <property type="entry name" value="BPL_LPL_catalytic"/>
</dbReference>
<dbReference type="GO" id="GO:0016874">
    <property type="term" value="F:ligase activity"/>
    <property type="evidence" value="ECO:0007669"/>
    <property type="project" value="UniProtKB-KW"/>
</dbReference>
<name>A0A7C3EGV3_9SPIR</name>
<dbReference type="PANTHER" id="PTHR43679:SF2">
    <property type="entry name" value="OCTANOYL-[GCVH]:PROTEIN N-OCTANOYLTRANSFERASE"/>
    <property type="match status" value="1"/>
</dbReference>
<gene>
    <name evidence="2" type="ORF">ENS59_09850</name>
</gene>
<dbReference type="SUPFAM" id="SSF55681">
    <property type="entry name" value="Class II aaRS and biotin synthetases"/>
    <property type="match status" value="1"/>
</dbReference>
<comment type="caution">
    <text evidence="2">The sequence shown here is derived from an EMBL/GenBank/DDBJ whole genome shotgun (WGS) entry which is preliminary data.</text>
</comment>
<protein>
    <submittedName>
        <fullName evidence="2">Lipoate--protein ligase family protein</fullName>
    </submittedName>
</protein>
<dbReference type="PANTHER" id="PTHR43679">
    <property type="entry name" value="OCTANOYLTRANSFERASE LIPM-RELATED"/>
    <property type="match status" value="1"/>
</dbReference>
<reference evidence="2" key="1">
    <citation type="journal article" date="2020" name="mSystems">
        <title>Genome- and Community-Level Interaction Insights into Carbon Utilization and Element Cycling Functions of Hydrothermarchaeota in Hydrothermal Sediment.</title>
        <authorList>
            <person name="Zhou Z."/>
            <person name="Liu Y."/>
            <person name="Xu W."/>
            <person name="Pan J."/>
            <person name="Luo Z.H."/>
            <person name="Li M."/>
        </authorList>
    </citation>
    <scope>NUCLEOTIDE SEQUENCE [LARGE SCALE GENOMIC DNA]</scope>
    <source>
        <strain evidence="2">SpSt-503</strain>
    </source>
</reference>
<accession>A0A7C3EGV3</accession>
<sequence length="254" mass="27754">MAHQCRLLRTGYNNAFHNMGLDQAILEQVAAGTVLPTLRFYGWQPAAISIGYFQGMQEEVDLSACHHHGVDTVRRITGGGAVFHQSEVTYSIVLPLTHPLADQNILASYGRLCQGIVKGLANLGVTAEFAPINDIVVGAKKISGNAQTRKLGCILQHGTILLDVDVDIMFTLLKVPSEKARGKAIADVKERVTSLSRILGRTVFFDEVSTALEQGFAEALDLNLVVEQPSAAELERVEDLARSRFASETWNLKR</sequence>
<dbReference type="Pfam" id="PF21948">
    <property type="entry name" value="LplA-B_cat"/>
    <property type="match status" value="1"/>
</dbReference>
<evidence type="ECO:0000313" key="2">
    <source>
        <dbReference type="EMBL" id="HFH29795.1"/>
    </source>
</evidence>
<keyword evidence="2" id="KW-0436">Ligase</keyword>